<evidence type="ECO:0000313" key="2">
    <source>
        <dbReference type="EMBL" id="GGB19729.1"/>
    </source>
</evidence>
<protein>
    <submittedName>
        <fullName evidence="2">Uncharacterized protein</fullName>
    </submittedName>
</protein>
<gene>
    <name evidence="2" type="ORF">GCM10011511_49330</name>
</gene>
<proteinExistence type="predicted"/>
<organism evidence="2 3">
    <name type="scientific">Puia dinghuensis</name>
    <dbReference type="NCBI Taxonomy" id="1792502"/>
    <lineage>
        <taxon>Bacteria</taxon>
        <taxon>Pseudomonadati</taxon>
        <taxon>Bacteroidota</taxon>
        <taxon>Chitinophagia</taxon>
        <taxon>Chitinophagales</taxon>
        <taxon>Chitinophagaceae</taxon>
        <taxon>Puia</taxon>
    </lineage>
</organism>
<sequence>MGFKSSMIIINKPAGEIDEAALLPALGFGNYSYAEDTTLEDCIYPRDKSVSFGRYNDSLIICEDYLLTEVLETNGAPEALAEYEKILTGLFPGSEVLTVACHSATNWHLYALAKDGERIRFKSISADTPVTEWGDRLEEEIAVYAHSKLIGGKLLFKSSWKDDEVYDNTEDQMMEDFAFGVAKRHLGVNISTGEDEELMSDTPFRKYTKPKRPAQPTAVKAAAPESIDAEPGASEAEPHASPDMPAGKTVRPKPWWKFW</sequence>
<reference evidence="2" key="2">
    <citation type="submission" date="2020-09" db="EMBL/GenBank/DDBJ databases">
        <authorList>
            <person name="Sun Q."/>
            <person name="Zhou Y."/>
        </authorList>
    </citation>
    <scope>NUCLEOTIDE SEQUENCE</scope>
    <source>
        <strain evidence="2">CGMCC 1.15448</strain>
    </source>
</reference>
<keyword evidence="3" id="KW-1185">Reference proteome</keyword>
<dbReference type="RefSeq" id="WP_188936795.1">
    <property type="nucleotide sequence ID" value="NZ_BMJC01000005.1"/>
</dbReference>
<dbReference type="EMBL" id="BMJC01000005">
    <property type="protein sequence ID" value="GGB19729.1"/>
    <property type="molecule type" value="Genomic_DNA"/>
</dbReference>
<reference evidence="2" key="1">
    <citation type="journal article" date="2014" name="Int. J. Syst. Evol. Microbiol.">
        <title>Complete genome sequence of Corynebacterium casei LMG S-19264T (=DSM 44701T), isolated from a smear-ripened cheese.</title>
        <authorList>
            <consortium name="US DOE Joint Genome Institute (JGI-PGF)"/>
            <person name="Walter F."/>
            <person name="Albersmeier A."/>
            <person name="Kalinowski J."/>
            <person name="Ruckert C."/>
        </authorList>
    </citation>
    <scope>NUCLEOTIDE SEQUENCE</scope>
    <source>
        <strain evidence="2">CGMCC 1.15448</strain>
    </source>
</reference>
<evidence type="ECO:0000313" key="3">
    <source>
        <dbReference type="Proteomes" id="UP000607559"/>
    </source>
</evidence>
<feature type="region of interest" description="Disordered" evidence="1">
    <location>
        <begin position="199"/>
        <end position="259"/>
    </location>
</feature>
<name>A0A8J2UHT5_9BACT</name>
<evidence type="ECO:0000256" key="1">
    <source>
        <dbReference type="SAM" id="MobiDB-lite"/>
    </source>
</evidence>
<dbReference type="AlphaFoldDB" id="A0A8J2UHT5"/>
<comment type="caution">
    <text evidence="2">The sequence shown here is derived from an EMBL/GenBank/DDBJ whole genome shotgun (WGS) entry which is preliminary data.</text>
</comment>
<accession>A0A8J2UHT5</accession>
<dbReference type="Proteomes" id="UP000607559">
    <property type="component" value="Unassembled WGS sequence"/>
</dbReference>